<evidence type="ECO:0000313" key="2">
    <source>
        <dbReference type="EMBL" id="KAK2176161.1"/>
    </source>
</evidence>
<dbReference type="AlphaFoldDB" id="A0AAD9KRH5"/>
<feature type="region of interest" description="Disordered" evidence="1">
    <location>
        <begin position="106"/>
        <end position="127"/>
    </location>
</feature>
<sequence length="127" mass="13898">MKTNSLNLNDSKTEVIVFGSAQQLNKMKLQALRVGDCLVGCLLLDIQFHAEMTMDSHVTVVCKSAIFHPQHLEDQTVISSDRASHTRMCYLQTRCWQCTAISTASEANTSASESAELGTPLDLPTAP</sequence>
<proteinExistence type="predicted"/>
<reference evidence="2" key="1">
    <citation type="journal article" date="2023" name="Mol. Biol. Evol.">
        <title>Third-Generation Sequencing Reveals the Adaptive Role of the Epigenome in Three Deep-Sea Polychaetes.</title>
        <authorList>
            <person name="Perez M."/>
            <person name="Aroh O."/>
            <person name="Sun Y."/>
            <person name="Lan Y."/>
            <person name="Juniper S.K."/>
            <person name="Young C.R."/>
            <person name="Angers B."/>
            <person name="Qian P.Y."/>
        </authorList>
    </citation>
    <scope>NUCLEOTIDE SEQUENCE</scope>
    <source>
        <strain evidence="2">R07B-5</strain>
    </source>
</reference>
<dbReference type="EMBL" id="JAODUO010000678">
    <property type="protein sequence ID" value="KAK2176161.1"/>
    <property type="molecule type" value="Genomic_DNA"/>
</dbReference>
<evidence type="ECO:0000313" key="3">
    <source>
        <dbReference type="Proteomes" id="UP001209878"/>
    </source>
</evidence>
<organism evidence="2 3">
    <name type="scientific">Ridgeia piscesae</name>
    <name type="common">Tubeworm</name>
    <dbReference type="NCBI Taxonomy" id="27915"/>
    <lineage>
        <taxon>Eukaryota</taxon>
        <taxon>Metazoa</taxon>
        <taxon>Spiralia</taxon>
        <taxon>Lophotrochozoa</taxon>
        <taxon>Annelida</taxon>
        <taxon>Polychaeta</taxon>
        <taxon>Sedentaria</taxon>
        <taxon>Canalipalpata</taxon>
        <taxon>Sabellida</taxon>
        <taxon>Siboglinidae</taxon>
        <taxon>Ridgeia</taxon>
    </lineage>
</organism>
<protein>
    <submittedName>
        <fullName evidence="2">Uncharacterized protein</fullName>
    </submittedName>
</protein>
<dbReference type="Proteomes" id="UP001209878">
    <property type="component" value="Unassembled WGS sequence"/>
</dbReference>
<accession>A0AAD9KRH5</accession>
<comment type="caution">
    <text evidence="2">The sequence shown here is derived from an EMBL/GenBank/DDBJ whole genome shotgun (WGS) entry which is preliminary data.</text>
</comment>
<evidence type="ECO:0000256" key="1">
    <source>
        <dbReference type="SAM" id="MobiDB-lite"/>
    </source>
</evidence>
<name>A0AAD9KRH5_RIDPI</name>
<feature type="compositionally biased region" description="Low complexity" evidence="1">
    <location>
        <begin position="106"/>
        <end position="116"/>
    </location>
</feature>
<keyword evidence="3" id="KW-1185">Reference proteome</keyword>
<gene>
    <name evidence="2" type="ORF">NP493_678g01057</name>
</gene>